<dbReference type="EMBL" id="CAJOBI010364719">
    <property type="protein sequence ID" value="CAF5227735.1"/>
    <property type="molecule type" value="Genomic_DNA"/>
</dbReference>
<protein>
    <recommendedName>
        <fullName evidence="1">Helitron helicase-like domain-containing protein</fullName>
    </recommendedName>
</protein>
<organism evidence="2 3">
    <name type="scientific">Rotaria magnacalcarata</name>
    <dbReference type="NCBI Taxonomy" id="392030"/>
    <lineage>
        <taxon>Eukaryota</taxon>
        <taxon>Metazoa</taxon>
        <taxon>Spiralia</taxon>
        <taxon>Gnathifera</taxon>
        <taxon>Rotifera</taxon>
        <taxon>Eurotatoria</taxon>
        <taxon>Bdelloidea</taxon>
        <taxon>Philodinida</taxon>
        <taxon>Philodinidae</taxon>
        <taxon>Rotaria</taxon>
    </lineage>
</organism>
<proteinExistence type="predicted"/>
<dbReference type="AlphaFoldDB" id="A0A8S3KCX1"/>
<feature type="non-terminal residue" evidence="2">
    <location>
        <position position="1"/>
    </location>
</feature>
<evidence type="ECO:0000259" key="1">
    <source>
        <dbReference type="Pfam" id="PF14214"/>
    </source>
</evidence>
<dbReference type="InterPro" id="IPR025476">
    <property type="entry name" value="Helitron_helicase-like"/>
</dbReference>
<sequence>LSSLLTDKTIEALAFPHLFPDGKGSFDEEREIKIKWKEYCKTRDLKQVYSGINIAFRKKLPINAKQTLDDTQMKFLMNKDMIYRHLQCVRGSPQYWHKRLKDLFAMTRQLGFPTFFLTLSCADLRWKE</sequence>
<feature type="non-terminal residue" evidence="2">
    <location>
        <position position="128"/>
    </location>
</feature>
<evidence type="ECO:0000313" key="3">
    <source>
        <dbReference type="Proteomes" id="UP000676336"/>
    </source>
</evidence>
<name>A0A8S3KCX1_9BILA</name>
<feature type="domain" description="Helitron helicase-like" evidence="1">
    <location>
        <begin position="59"/>
        <end position="128"/>
    </location>
</feature>
<dbReference type="Pfam" id="PF14214">
    <property type="entry name" value="Helitron_like_N"/>
    <property type="match status" value="1"/>
</dbReference>
<reference evidence="2" key="1">
    <citation type="submission" date="2021-02" db="EMBL/GenBank/DDBJ databases">
        <authorList>
            <person name="Nowell W R."/>
        </authorList>
    </citation>
    <scope>NUCLEOTIDE SEQUENCE</scope>
</reference>
<dbReference type="Proteomes" id="UP000676336">
    <property type="component" value="Unassembled WGS sequence"/>
</dbReference>
<comment type="caution">
    <text evidence="2">The sequence shown here is derived from an EMBL/GenBank/DDBJ whole genome shotgun (WGS) entry which is preliminary data.</text>
</comment>
<gene>
    <name evidence="2" type="ORF">SMN809_LOCUS85417</name>
</gene>
<evidence type="ECO:0000313" key="2">
    <source>
        <dbReference type="EMBL" id="CAF5227735.1"/>
    </source>
</evidence>
<accession>A0A8S3KCX1</accession>